<evidence type="ECO:0000259" key="2">
    <source>
        <dbReference type="Pfam" id="PF12773"/>
    </source>
</evidence>
<dbReference type="SUPFAM" id="SSF117892">
    <property type="entry name" value="Band 7/SPFH domain"/>
    <property type="match status" value="1"/>
</dbReference>
<name>A1RZ05_THEPD</name>
<dbReference type="InterPro" id="IPR036013">
    <property type="entry name" value="Band_7/SPFH_dom_sf"/>
</dbReference>
<accession>A1RZ05</accession>
<keyword evidence="5" id="KW-1185">Reference proteome</keyword>
<dbReference type="Gene3D" id="3.30.479.30">
    <property type="entry name" value="Band 7 domain"/>
    <property type="match status" value="1"/>
</dbReference>
<dbReference type="RefSeq" id="WP_011752700.1">
    <property type="nucleotide sequence ID" value="NC_008698.1"/>
</dbReference>
<dbReference type="PANTHER" id="PTHR37826">
    <property type="entry name" value="FLOTILLIN BAND_7_5 DOMAIN PROTEIN"/>
    <property type="match status" value="1"/>
</dbReference>
<proteinExistence type="predicted"/>
<reference evidence="5" key="1">
    <citation type="journal article" date="2008" name="J. Bacteriol.">
        <title>Genome sequence of Thermofilum pendens reveals an exceptional loss of biosynthetic pathways without genome reduction.</title>
        <authorList>
            <person name="Anderson I."/>
            <person name="Rodriguez J."/>
            <person name="Susanti D."/>
            <person name="Porat I."/>
            <person name="Reich C."/>
            <person name="Ulrich L.E."/>
            <person name="Elkins J.G."/>
            <person name="Mavromatis K."/>
            <person name="Lykidis A."/>
            <person name="Kim E."/>
            <person name="Thompson L.S."/>
            <person name="Nolan M."/>
            <person name="Land M."/>
            <person name="Copeland A."/>
            <person name="Lapidus A."/>
            <person name="Lucas S."/>
            <person name="Detter C."/>
            <person name="Zhulin I.B."/>
            <person name="Olsen G.J."/>
            <person name="Whitman W."/>
            <person name="Mukhopadhyay B."/>
            <person name="Bristow J."/>
            <person name="Kyrpides N."/>
        </authorList>
    </citation>
    <scope>NUCLEOTIDE SEQUENCE [LARGE SCALE GENOMIC DNA]</scope>
    <source>
        <strain evidence="5">DSM 2475 / Hrk 5</strain>
    </source>
</reference>
<dbReference type="GeneID" id="4600940"/>
<feature type="domain" description="DZANK-type" evidence="2">
    <location>
        <begin position="275"/>
        <end position="321"/>
    </location>
</feature>
<feature type="region of interest" description="Disordered" evidence="1">
    <location>
        <begin position="254"/>
        <end position="274"/>
    </location>
</feature>
<dbReference type="InterPro" id="IPR033880">
    <property type="entry name" value="SPFH_YdjI"/>
</dbReference>
<evidence type="ECO:0000313" key="5">
    <source>
        <dbReference type="Proteomes" id="UP000000641"/>
    </source>
</evidence>
<evidence type="ECO:0000313" key="4">
    <source>
        <dbReference type="EMBL" id="ABL78435.1"/>
    </source>
</evidence>
<feature type="domain" description="SPFH" evidence="3">
    <location>
        <begin position="16"/>
        <end position="201"/>
    </location>
</feature>
<sequence length="325" mass="36043">MPQVIEWVNPGPDDIVWRYPDENITWGAQLIVHEYEVAVFFRDGKAYDVLGPGRHTLTTQNLPLLTRVLSAIAGYPTTPFKATVIFVSTKQFRGLFGGRSQTTELAPLMFRGSYWFRVGDPKLFVTEVVGGQGKYTSAEVNEFIRGFINEKVIKHLSGYSLAEAFSSLEQVSFKTKAFLLEEVRRIGLELIDLKFEAIDTTPEYRDRLFWIKQTGAAGYVLQMDTAKEVARELGKSPGAAVGAGVVMIPPLFQPPPQQPLPQQPPAAQPPATKTCPQCGRPVPLDALFCPYCGYRFQPATKKCPNCGREVPADALYCPYCGTKLA</sequence>
<dbReference type="eggNOG" id="arCOG01917">
    <property type="taxonomic scope" value="Archaea"/>
</dbReference>
<dbReference type="Pfam" id="PF13421">
    <property type="entry name" value="Band_7_1"/>
    <property type="match status" value="1"/>
</dbReference>
<dbReference type="STRING" id="368408.Tpen_1035"/>
<dbReference type="EnsemblBacteria" id="ABL78435">
    <property type="protein sequence ID" value="ABL78435"/>
    <property type="gene ID" value="Tpen_1035"/>
</dbReference>
<dbReference type="PANTHER" id="PTHR37826:SF2">
    <property type="entry name" value="ZINC-RIBBON DOMAIN-CONTAINING PROTEIN"/>
    <property type="match status" value="1"/>
</dbReference>
<dbReference type="EMBL" id="CP000505">
    <property type="protein sequence ID" value="ABL78435.1"/>
    <property type="molecule type" value="Genomic_DNA"/>
</dbReference>
<dbReference type="OrthoDB" id="53394at2157"/>
<evidence type="ECO:0000259" key="3">
    <source>
        <dbReference type="Pfam" id="PF13421"/>
    </source>
</evidence>
<dbReference type="KEGG" id="tpe:Tpen_1035"/>
<dbReference type="CDD" id="cd03408">
    <property type="entry name" value="SPFH_like_u1"/>
    <property type="match status" value="1"/>
</dbReference>
<dbReference type="InterPro" id="IPR025874">
    <property type="entry name" value="DZR"/>
</dbReference>
<dbReference type="AlphaFoldDB" id="A1RZ05"/>
<dbReference type="Proteomes" id="UP000000641">
    <property type="component" value="Chromosome"/>
</dbReference>
<dbReference type="Pfam" id="PF12773">
    <property type="entry name" value="DZR"/>
    <property type="match status" value="1"/>
</dbReference>
<organism evidence="4 5">
    <name type="scientific">Thermofilum pendens (strain DSM 2475 / Hrk 5)</name>
    <dbReference type="NCBI Taxonomy" id="368408"/>
    <lineage>
        <taxon>Archaea</taxon>
        <taxon>Thermoproteota</taxon>
        <taxon>Thermoprotei</taxon>
        <taxon>Thermofilales</taxon>
        <taxon>Thermofilaceae</taxon>
        <taxon>Thermofilum</taxon>
    </lineage>
</organism>
<feature type="compositionally biased region" description="Pro residues" evidence="1">
    <location>
        <begin position="254"/>
        <end position="268"/>
    </location>
</feature>
<evidence type="ECO:0000256" key="1">
    <source>
        <dbReference type="SAM" id="MobiDB-lite"/>
    </source>
</evidence>
<dbReference type="HOGENOM" id="CLU_037108_1_0_2"/>
<protein>
    <recommendedName>
        <fullName evidence="6">SPFH domain-containing protein</fullName>
    </recommendedName>
</protein>
<gene>
    <name evidence="4" type="ordered locus">Tpen_1035</name>
</gene>
<evidence type="ECO:0008006" key="6">
    <source>
        <dbReference type="Google" id="ProtNLM"/>
    </source>
</evidence>